<dbReference type="InterPro" id="IPR000953">
    <property type="entry name" value="Chromo/chromo_shadow_dom"/>
</dbReference>
<dbReference type="InterPro" id="IPR023780">
    <property type="entry name" value="Chromo_domain"/>
</dbReference>
<dbReference type="InterPro" id="IPR016197">
    <property type="entry name" value="Chromo-like_dom_sf"/>
</dbReference>
<evidence type="ECO:0000256" key="15">
    <source>
        <dbReference type="ARBA" id="ARBA00023172"/>
    </source>
</evidence>
<dbReference type="GO" id="GO:0006310">
    <property type="term" value="P:DNA recombination"/>
    <property type="evidence" value="ECO:0007669"/>
    <property type="project" value="UniProtKB-KW"/>
</dbReference>
<evidence type="ECO:0000256" key="8">
    <source>
        <dbReference type="ARBA" id="ARBA00022759"/>
    </source>
</evidence>
<dbReference type="Pfam" id="PF00078">
    <property type="entry name" value="RVT_1"/>
    <property type="match status" value="1"/>
</dbReference>
<dbReference type="InterPro" id="IPR001584">
    <property type="entry name" value="Integrase_cat-core"/>
</dbReference>
<dbReference type="EMBL" id="VEPZ02000023">
    <property type="protein sequence ID" value="KAE8736055.1"/>
    <property type="molecule type" value="Genomic_DNA"/>
</dbReference>
<dbReference type="Pfam" id="PF24626">
    <property type="entry name" value="SH3_Tf2-1"/>
    <property type="match status" value="1"/>
</dbReference>
<evidence type="ECO:0000256" key="11">
    <source>
        <dbReference type="ARBA" id="ARBA00022908"/>
    </source>
</evidence>
<evidence type="ECO:0000256" key="1">
    <source>
        <dbReference type="ARBA" id="ARBA00012493"/>
    </source>
</evidence>
<dbReference type="CDD" id="cd00024">
    <property type="entry name" value="CD_CSD"/>
    <property type="match status" value="1"/>
</dbReference>
<keyword evidence="2" id="KW-0645">Protease</keyword>
<dbReference type="Pfam" id="PF00385">
    <property type="entry name" value="Chromo"/>
    <property type="match status" value="1"/>
</dbReference>
<dbReference type="InterPro" id="IPR050951">
    <property type="entry name" value="Retrovirus_Pol_polyprotein"/>
</dbReference>
<dbReference type="InterPro" id="IPR000477">
    <property type="entry name" value="RT_dom"/>
</dbReference>
<dbReference type="PANTHER" id="PTHR37984:SF5">
    <property type="entry name" value="PROTEIN NYNRIN-LIKE"/>
    <property type="match status" value="1"/>
</dbReference>
<keyword evidence="15" id="KW-0233">DNA recombination</keyword>
<dbReference type="CDD" id="cd09274">
    <property type="entry name" value="RNase_HI_RT_Ty3"/>
    <property type="match status" value="1"/>
</dbReference>
<dbReference type="SMART" id="SM00298">
    <property type="entry name" value="CHROMO"/>
    <property type="match status" value="1"/>
</dbReference>
<evidence type="ECO:0000313" key="21">
    <source>
        <dbReference type="Proteomes" id="UP000436088"/>
    </source>
</evidence>
<keyword evidence="14" id="KW-0238">DNA-binding</keyword>
<dbReference type="Pfam" id="PF03732">
    <property type="entry name" value="Retrotrans_gag"/>
    <property type="match status" value="1"/>
</dbReference>
<sequence length="1377" mass="157791">MCIVGMAGNSNESTIAEERGREAAPTNKNKKRDQIDTLKGNAEETNNEVEARFIQLEDMIQAVRESIEGMREDLTLCKRAAVSGGANHVSTPRVECPKPKHADIERGACRVDTWDEFKKELKKHFYPENVVYEARKKLRELKQRGIMRDYVKEFTTLMLQIPNMSEEDLLFYFIDGLQGWAKQEMHRRDIKTVDEAIVIAESLVDFKPYSHTNAMKNKDKYPTKGGGERWENYQGNRDRDHRRPQAKEGDRDRRPGRRDYEEKKKAFVPKGGCFLCKGPHPMSSCPKLGSLSTIVDRQDTESQAEMGSLQVLNALKAKSLTPTPSNGLMYVEAVINEKLTRAMVDTGATHNFVSKDEANRLGLKYTESTGWLKTVNAQATPFYGVERGVELRLGTWKGRVNFSVVPIDDFKVVLGLDFLRQVTAFPMPSFSSVCILEKGSPCMTPTVEAPKEQGRDAPQLSAIQLGKGIKKGDITYLAMLKEDDEIEKTDDLPLIIREVLEENKDVMSPELPNKLPPRREVDHKIELEPGAKPPALAPYRMAPPELEELRRQLNELVDMGMIRPSKAPYGAPVLFQKKHDGSLRMCVDYRALNKVTIKNRYPIPLIADLFDRLGGAKVYTKMDLQKGYYQVRIAEGDEPKTACITRYRSYEWLVMPFGLTNAPATFCTLMNKLFQPYLDQFMVVYLEDIVVYSNSIEEHVDHLRIVFKILRENELYVKKEKCTFATEEVHFLGHVISHGKLLMDRNKIKAIIEWEPPTKVSEMRSFLGLVNYYRRFIQGYSAQASPLTDLLKKGKAWEWSEQCQKAFENLKAAVSQEPVLALPDFTMPLRRYTVQEKEMTAIIHCLRVWRHYLLGAHFTIKTDNVATSYFQSQKKLSPKQARWQDFLAEFDYTLEYKPDKANVVADALSRKAELAAISLAKGTDDLLYNKGRRIYVPKWDNLRRDLIKECHDTKWPGHPGQNRTMALLETAYFWPHMKDSVELYVKTCLVCQQDKVENRQPAGLLEPLPVPQRPWDAITLDLISALPKSEGYGSIMVVVDRFSKYGTFIPCPKDCTAEEAARAFFKNVVKHWGLPRSIISDRDPRFTGCLWTKLFKLLGTELNFSTSFHLQTDGQTERVNALLECYLRHFVSANQRDWAKLLDVAQFSYNLQRSEATGRSPFELAIGQQPLTPHTLTMPLDEGKSPGAAKMAKSWEENADIARACLEKARKKMKKWADEKRRHREFSVGDLVFVKLLPQQFKALRSVHKGLIRRYEGPFQVLAKVGKVSYRLDLPSTLKIHPVFHVSMLKPYHADMEDPSQGYSHRAPPVVTKSYDKEVETVLTSRTVRKRGVPLRTEYLIKWKGLPESEATWELAEDLWQFEEHLKAYEATRTTPE</sequence>
<dbReference type="InterPro" id="IPR041588">
    <property type="entry name" value="Integrase_H2C2"/>
</dbReference>
<feature type="region of interest" description="Disordered" evidence="16">
    <location>
        <begin position="1"/>
        <end position="34"/>
    </location>
</feature>
<dbReference type="GO" id="GO:0003964">
    <property type="term" value="F:RNA-directed DNA polymerase activity"/>
    <property type="evidence" value="ECO:0007669"/>
    <property type="project" value="UniProtKB-KW"/>
</dbReference>
<evidence type="ECO:0000256" key="16">
    <source>
        <dbReference type="SAM" id="MobiDB-lite"/>
    </source>
</evidence>
<evidence type="ECO:0000256" key="12">
    <source>
        <dbReference type="ARBA" id="ARBA00022918"/>
    </source>
</evidence>
<comment type="caution">
    <text evidence="20">The sequence shown here is derived from an EMBL/GenBank/DDBJ whole genome shotgun (WGS) entry which is preliminary data.</text>
</comment>
<evidence type="ECO:0000259" key="17">
    <source>
        <dbReference type="PROSITE" id="PS50013"/>
    </source>
</evidence>
<evidence type="ECO:0000256" key="5">
    <source>
        <dbReference type="ARBA" id="ARBA00022722"/>
    </source>
</evidence>
<feature type="region of interest" description="Disordered" evidence="16">
    <location>
        <begin position="214"/>
        <end position="262"/>
    </location>
</feature>
<keyword evidence="4" id="KW-0548">Nucleotidyltransferase</keyword>
<dbReference type="PANTHER" id="PTHR37984">
    <property type="entry name" value="PROTEIN CBG26694"/>
    <property type="match status" value="1"/>
</dbReference>
<keyword evidence="5" id="KW-0540">Nuclease</keyword>
<dbReference type="Gene3D" id="2.40.50.40">
    <property type="match status" value="1"/>
</dbReference>
<dbReference type="GO" id="GO:0046872">
    <property type="term" value="F:metal ion binding"/>
    <property type="evidence" value="ECO:0007669"/>
    <property type="project" value="UniProtKB-KW"/>
</dbReference>
<keyword evidence="8" id="KW-0255">Endonuclease</keyword>
<organism evidence="20 21">
    <name type="scientific">Hibiscus syriacus</name>
    <name type="common">Rose of Sharon</name>
    <dbReference type="NCBI Taxonomy" id="106335"/>
    <lineage>
        <taxon>Eukaryota</taxon>
        <taxon>Viridiplantae</taxon>
        <taxon>Streptophyta</taxon>
        <taxon>Embryophyta</taxon>
        <taxon>Tracheophyta</taxon>
        <taxon>Spermatophyta</taxon>
        <taxon>Magnoliopsida</taxon>
        <taxon>eudicotyledons</taxon>
        <taxon>Gunneridae</taxon>
        <taxon>Pentapetalae</taxon>
        <taxon>rosids</taxon>
        <taxon>malvids</taxon>
        <taxon>Malvales</taxon>
        <taxon>Malvaceae</taxon>
        <taxon>Malvoideae</taxon>
        <taxon>Hibiscus</taxon>
    </lineage>
</organism>
<dbReference type="Pfam" id="PF17921">
    <property type="entry name" value="Integrase_H2C2"/>
    <property type="match status" value="1"/>
</dbReference>
<evidence type="ECO:0000256" key="13">
    <source>
        <dbReference type="ARBA" id="ARBA00022932"/>
    </source>
</evidence>
<feature type="compositionally biased region" description="Basic and acidic residues" evidence="16">
    <location>
        <begin position="216"/>
        <end position="262"/>
    </location>
</feature>
<evidence type="ECO:0000256" key="7">
    <source>
        <dbReference type="ARBA" id="ARBA00022750"/>
    </source>
</evidence>
<feature type="domain" description="Chromo" evidence="17">
    <location>
        <begin position="1317"/>
        <end position="1377"/>
    </location>
</feature>
<dbReference type="GO" id="GO:0015074">
    <property type="term" value="P:DNA integration"/>
    <property type="evidence" value="ECO:0007669"/>
    <property type="project" value="UniProtKB-KW"/>
</dbReference>
<feature type="domain" description="Integrase catalytic" evidence="19">
    <location>
        <begin position="1010"/>
        <end position="1169"/>
    </location>
</feature>
<dbReference type="Gene3D" id="3.10.10.10">
    <property type="entry name" value="HIV Type 1 Reverse Transcriptase, subunit A, domain 1"/>
    <property type="match status" value="1"/>
</dbReference>
<accession>A0A6A3D2Q8</accession>
<dbReference type="PROSITE" id="PS50013">
    <property type="entry name" value="CHROMO_2"/>
    <property type="match status" value="1"/>
</dbReference>
<evidence type="ECO:0000256" key="14">
    <source>
        <dbReference type="ARBA" id="ARBA00023125"/>
    </source>
</evidence>
<evidence type="ECO:0000256" key="4">
    <source>
        <dbReference type="ARBA" id="ARBA00022695"/>
    </source>
</evidence>
<dbReference type="Proteomes" id="UP000436088">
    <property type="component" value="Unassembled WGS sequence"/>
</dbReference>
<evidence type="ECO:0000256" key="6">
    <source>
        <dbReference type="ARBA" id="ARBA00022723"/>
    </source>
</evidence>
<keyword evidence="6" id="KW-0479">Metal-binding</keyword>
<dbReference type="InterPro" id="IPR056924">
    <property type="entry name" value="SH3_Tf2-1"/>
</dbReference>
<gene>
    <name evidence="20" type="ORF">F3Y22_tig00000218pilonHSYRG00274</name>
</gene>
<keyword evidence="11" id="KW-0229">DNA integration</keyword>
<dbReference type="InterPro" id="IPR005162">
    <property type="entry name" value="Retrotrans_gag_dom"/>
</dbReference>
<dbReference type="FunFam" id="3.30.70.270:FF:000023">
    <property type="entry name" value="Pol"/>
    <property type="match status" value="1"/>
</dbReference>
<feature type="domain" description="Reverse transcriptase" evidence="18">
    <location>
        <begin position="557"/>
        <end position="736"/>
    </location>
</feature>
<dbReference type="GO" id="GO:0004519">
    <property type="term" value="F:endonuclease activity"/>
    <property type="evidence" value="ECO:0007669"/>
    <property type="project" value="UniProtKB-KW"/>
</dbReference>
<dbReference type="Gene3D" id="3.30.70.270">
    <property type="match status" value="2"/>
</dbReference>
<dbReference type="PROSITE" id="PS50878">
    <property type="entry name" value="RT_POL"/>
    <property type="match status" value="1"/>
</dbReference>
<keyword evidence="21" id="KW-1185">Reference proteome</keyword>
<reference evidence="20" key="1">
    <citation type="submission" date="2019-09" db="EMBL/GenBank/DDBJ databases">
        <title>Draft genome information of white flower Hibiscus syriacus.</title>
        <authorList>
            <person name="Kim Y.-M."/>
        </authorList>
    </citation>
    <scope>NUCLEOTIDE SEQUENCE [LARGE SCALE GENOMIC DNA]</scope>
    <source>
        <strain evidence="20">YM2019G1</strain>
    </source>
</reference>
<dbReference type="SUPFAM" id="SSF53098">
    <property type="entry name" value="Ribonuclease H-like"/>
    <property type="match status" value="1"/>
</dbReference>
<dbReference type="InterPro" id="IPR036397">
    <property type="entry name" value="RNaseH_sf"/>
</dbReference>
<dbReference type="SUPFAM" id="SSF50630">
    <property type="entry name" value="Acid proteases"/>
    <property type="match status" value="1"/>
</dbReference>
<dbReference type="InterPro" id="IPR041373">
    <property type="entry name" value="RT_RNaseH"/>
</dbReference>
<evidence type="ECO:0000259" key="18">
    <source>
        <dbReference type="PROSITE" id="PS50878"/>
    </source>
</evidence>
<dbReference type="Gene3D" id="1.10.340.70">
    <property type="match status" value="1"/>
</dbReference>
<dbReference type="CDD" id="cd00303">
    <property type="entry name" value="retropepsin_like"/>
    <property type="match status" value="1"/>
</dbReference>
<dbReference type="InterPro" id="IPR043502">
    <property type="entry name" value="DNA/RNA_pol_sf"/>
</dbReference>
<dbReference type="CDD" id="cd01647">
    <property type="entry name" value="RT_LTR"/>
    <property type="match status" value="1"/>
</dbReference>
<keyword evidence="3" id="KW-0808">Transferase</keyword>
<keyword evidence="10" id="KW-0460">Magnesium</keyword>
<name>A0A6A3D2Q8_HIBSY</name>
<dbReference type="PROSITE" id="PS50994">
    <property type="entry name" value="INTEGRASE"/>
    <property type="match status" value="1"/>
</dbReference>
<dbReference type="SUPFAM" id="SSF54160">
    <property type="entry name" value="Chromo domain-like"/>
    <property type="match status" value="1"/>
</dbReference>
<evidence type="ECO:0000256" key="10">
    <source>
        <dbReference type="ARBA" id="ARBA00022842"/>
    </source>
</evidence>
<keyword evidence="13" id="KW-0239">DNA-directed DNA polymerase</keyword>
<dbReference type="GO" id="GO:0003887">
    <property type="term" value="F:DNA-directed DNA polymerase activity"/>
    <property type="evidence" value="ECO:0007669"/>
    <property type="project" value="UniProtKB-KW"/>
</dbReference>
<evidence type="ECO:0000256" key="9">
    <source>
        <dbReference type="ARBA" id="ARBA00022801"/>
    </source>
</evidence>
<dbReference type="InterPro" id="IPR043128">
    <property type="entry name" value="Rev_trsase/Diguanyl_cyclase"/>
</dbReference>
<dbReference type="GO" id="GO:0006508">
    <property type="term" value="P:proteolysis"/>
    <property type="evidence" value="ECO:0007669"/>
    <property type="project" value="UniProtKB-KW"/>
</dbReference>
<dbReference type="Gene3D" id="2.40.70.10">
    <property type="entry name" value="Acid Proteases"/>
    <property type="match status" value="1"/>
</dbReference>
<dbReference type="GO" id="GO:0004190">
    <property type="term" value="F:aspartic-type endopeptidase activity"/>
    <property type="evidence" value="ECO:0007669"/>
    <property type="project" value="UniProtKB-KW"/>
</dbReference>
<keyword evidence="9" id="KW-0378">Hydrolase</keyword>
<evidence type="ECO:0000259" key="19">
    <source>
        <dbReference type="PROSITE" id="PS50994"/>
    </source>
</evidence>
<dbReference type="Pfam" id="PF17917">
    <property type="entry name" value="RT_RNaseH"/>
    <property type="match status" value="1"/>
</dbReference>
<dbReference type="InterPro" id="IPR021109">
    <property type="entry name" value="Peptidase_aspartic_dom_sf"/>
</dbReference>
<protein>
    <recommendedName>
        <fullName evidence="1">RNA-directed DNA polymerase</fullName>
        <ecNumber evidence="1">2.7.7.49</ecNumber>
    </recommendedName>
</protein>
<dbReference type="FunFam" id="1.10.340.70:FF:000001">
    <property type="entry name" value="Retrovirus-related Pol polyprotein from transposon gypsy-like Protein"/>
    <property type="match status" value="1"/>
</dbReference>
<evidence type="ECO:0000313" key="20">
    <source>
        <dbReference type="EMBL" id="KAE8736055.1"/>
    </source>
</evidence>
<dbReference type="GO" id="GO:0003677">
    <property type="term" value="F:DNA binding"/>
    <property type="evidence" value="ECO:0007669"/>
    <property type="project" value="UniProtKB-KW"/>
</dbReference>
<dbReference type="EC" id="2.7.7.49" evidence="1"/>
<dbReference type="Gene3D" id="3.30.420.10">
    <property type="entry name" value="Ribonuclease H-like superfamily/Ribonuclease H"/>
    <property type="match status" value="1"/>
</dbReference>
<dbReference type="InterPro" id="IPR012337">
    <property type="entry name" value="RNaseH-like_sf"/>
</dbReference>
<keyword evidence="12" id="KW-0695">RNA-directed DNA polymerase</keyword>
<dbReference type="Pfam" id="PF13975">
    <property type="entry name" value="gag-asp_proteas"/>
    <property type="match status" value="1"/>
</dbReference>
<dbReference type="SUPFAM" id="SSF56672">
    <property type="entry name" value="DNA/RNA polymerases"/>
    <property type="match status" value="1"/>
</dbReference>
<evidence type="ECO:0000256" key="2">
    <source>
        <dbReference type="ARBA" id="ARBA00022670"/>
    </source>
</evidence>
<evidence type="ECO:0000256" key="3">
    <source>
        <dbReference type="ARBA" id="ARBA00022679"/>
    </source>
</evidence>
<proteinExistence type="predicted"/>
<keyword evidence="7" id="KW-0064">Aspartyl protease</keyword>